<feature type="transmembrane region" description="Helical" evidence="8">
    <location>
        <begin position="325"/>
        <end position="348"/>
    </location>
</feature>
<feature type="transmembrane region" description="Helical" evidence="8">
    <location>
        <begin position="354"/>
        <end position="377"/>
    </location>
</feature>
<keyword evidence="5 8" id="KW-1133">Transmembrane helix</keyword>
<dbReference type="InterPro" id="IPR001248">
    <property type="entry name" value="Pur-cyt_permease"/>
</dbReference>
<keyword evidence="10" id="KW-1185">Reference proteome</keyword>
<evidence type="ECO:0000256" key="7">
    <source>
        <dbReference type="PIRNR" id="PIRNR002744"/>
    </source>
</evidence>
<dbReference type="OrthoDB" id="9787279at2"/>
<name>A0A0R2CHP9_9LACO</name>
<dbReference type="PIRSF" id="PIRSF002744">
    <property type="entry name" value="Pur-cyt_permease"/>
    <property type="match status" value="1"/>
</dbReference>
<dbReference type="Proteomes" id="UP000051576">
    <property type="component" value="Unassembled WGS sequence"/>
</dbReference>
<dbReference type="GO" id="GO:0015209">
    <property type="term" value="F:cytosine transmembrane transporter activity"/>
    <property type="evidence" value="ECO:0007669"/>
    <property type="project" value="InterPro"/>
</dbReference>
<dbReference type="Pfam" id="PF02133">
    <property type="entry name" value="Transp_cyt_pur"/>
    <property type="match status" value="1"/>
</dbReference>
<dbReference type="RefSeq" id="WP_010579456.1">
    <property type="nucleotide sequence ID" value="NZ_AHYZ01000010.1"/>
</dbReference>
<organism evidence="9 10">
    <name type="scientific">Liquorilactobacillus vini DSM 20605</name>
    <dbReference type="NCBI Taxonomy" id="1133569"/>
    <lineage>
        <taxon>Bacteria</taxon>
        <taxon>Bacillati</taxon>
        <taxon>Bacillota</taxon>
        <taxon>Bacilli</taxon>
        <taxon>Lactobacillales</taxon>
        <taxon>Lactobacillaceae</taxon>
        <taxon>Liquorilactobacillus</taxon>
    </lineage>
</organism>
<comment type="caution">
    <text evidence="9">The sequence shown here is derived from an EMBL/GenBank/DDBJ whole genome shotgun (WGS) entry which is preliminary data.</text>
</comment>
<dbReference type="Gene3D" id="1.10.4160.10">
    <property type="entry name" value="Hydantoin permease"/>
    <property type="match status" value="1"/>
</dbReference>
<dbReference type="EMBL" id="AYYX01000004">
    <property type="protein sequence ID" value="KRM89540.1"/>
    <property type="molecule type" value="Genomic_DNA"/>
</dbReference>
<evidence type="ECO:0000256" key="6">
    <source>
        <dbReference type="ARBA" id="ARBA00023136"/>
    </source>
</evidence>
<gene>
    <name evidence="9" type="ORF">FD21_GL001397</name>
</gene>
<evidence type="ECO:0000256" key="4">
    <source>
        <dbReference type="ARBA" id="ARBA00022692"/>
    </source>
</evidence>
<feature type="transmembrane region" description="Helical" evidence="8">
    <location>
        <begin position="135"/>
        <end position="157"/>
    </location>
</feature>
<dbReference type="STRING" id="1133569.FD21_GL001397"/>
<dbReference type="InterPro" id="IPR030191">
    <property type="entry name" value="CodB"/>
</dbReference>
<reference evidence="9 10" key="1">
    <citation type="journal article" date="2015" name="Genome Announc.">
        <title>Expanding the biotechnology potential of lactobacilli through comparative genomics of 213 strains and associated genera.</title>
        <authorList>
            <person name="Sun Z."/>
            <person name="Harris H.M."/>
            <person name="McCann A."/>
            <person name="Guo C."/>
            <person name="Argimon S."/>
            <person name="Zhang W."/>
            <person name="Yang X."/>
            <person name="Jeffery I.B."/>
            <person name="Cooney J.C."/>
            <person name="Kagawa T.F."/>
            <person name="Liu W."/>
            <person name="Song Y."/>
            <person name="Salvetti E."/>
            <person name="Wrobel A."/>
            <person name="Rasinkangas P."/>
            <person name="Parkhill J."/>
            <person name="Rea M.C."/>
            <person name="O'Sullivan O."/>
            <person name="Ritari J."/>
            <person name="Douillard F.P."/>
            <person name="Paul Ross R."/>
            <person name="Yang R."/>
            <person name="Briner A.E."/>
            <person name="Felis G.E."/>
            <person name="de Vos W.M."/>
            <person name="Barrangou R."/>
            <person name="Klaenhammer T.R."/>
            <person name="Caufield P.W."/>
            <person name="Cui Y."/>
            <person name="Zhang H."/>
            <person name="O'Toole P.W."/>
        </authorList>
    </citation>
    <scope>NUCLEOTIDE SEQUENCE [LARGE SCALE GENOMIC DNA]</scope>
    <source>
        <strain evidence="9 10">DSM 20605</strain>
    </source>
</reference>
<evidence type="ECO:0000256" key="3">
    <source>
        <dbReference type="ARBA" id="ARBA00022448"/>
    </source>
</evidence>
<feature type="transmembrane region" description="Helical" evidence="8">
    <location>
        <begin position="240"/>
        <end position="266"/>
    </location>
</feature>
<dbReference type="InterPro" id="IPR026030">
    <property type="entry name" value="Pur-cyt_permease_Fcy2/21/22"/>
</dbReference>
<evidence type="ECO:0000313" key="10">
    <source>
        <dbReference type="Proteomes" id="UP000051576"/>
    </source>
</evidence>
<dbReference type="PANTHER" id="PTHR30569">
    <property type="entry name" value="CYTOSINE TRANSPORTER CODB"/>
    <property type="match status" value="1"/>
</dbReference>
<comment type="subcellular location">
    <subcellularLocation>
        <location evidence="1">Membrane</location>
        <topology evidence="1">Multi-pass membrane protein</topology>
    </subcellularLocation>
</comment>
<keyword evidence="6 7" id="KW-0472">Membrane</keyword>
<feature type="transmembrane region" description="Helical" evidence="8">
    <location>
        <begin position="286"/>
        <end position="305"/>
    </location>
</feature>
<feature type="transmembrane region" description="Helical" evidence="8">
    <location>
        <begin position="169"/>
        <end position="189"/>
    </location>
</feature>
<dbReference type="PATRIC" id="fig|1133569.4.peg.1532"/>
<keyword evidence="4 8" id="KW-0812">Transmembrane</keyword>
<feature type="transmembrane region" description="Helical" evidence="8">
    <location>
        <begin position="429"/>
        <end position="448"/>
    </location>
</feature>
<accession>A0A0R2CHP9</accession>
<evidence type="ECO:0000256" key="8">
    <source>
        <dbReference type="SAM" id="Phobius"/>
    </source>
</evidence>
<dbReference type="PANTHER" id="PTHR30569:SF0">
    <property type="entry name" value="CYTOSINE PERMEASE"/>
    <property type="match status" value="1"/>
</dbReference>
<feature type="transmembrane region" description="Helical" evidence="8">
    <location>
        <begin position="398"/>
        <end position="417"/>
    </location>
</feature>
<sequence length="455" mass="49888">MDNQQKGSFHIPLAKRHSNAWDMFATWVGANANNGTWYIGGVMAACGFLLALKILFFSSALAYLCLSLIGYIGFRTGISTMGIARGSFGIRGSILPSLINVTQFIGWTAVNTFIAAMSVSYLLHDLLGWPVYGKIGGLKGMIFGIIVMSILHIISISSGSRSIQLIERIGIILVIIFVLWETVVVFRVVSLSQIIDWNVPAKFKLAPGTAVDTVAAFNLAWVTAGADFTRFDRKATSATIMPFLGALVGVMWFAFIGLVATISIAISSGIYDPNNSDPSSIASRLGLGILALLVIILTSMTANAVNLMAAGSALTNILPKLKLKYSLWIVALLATLVTFIPMIFGSFLDAFTAFLDYVGMVLGPIISIMIVDYFICAKMKYNLAELTQKNGIYWYNHGIHWTAIITWLIGAIGFFLLQKIYFFQETFGATYIDMLLSGLIYWFLTSFFERKQTKC</sequence>
<evidence type="ECO:0000256" key="5">
    <source>
        <dbReference type="ARBA" id="ARBA00022989"/>
    </source>
</evidence>
<proteinExistence type="inferred from homology"/>
<dbReference type="GO" id="GO:0005886">
    <property type="term" value="C:plasma membrane"/>
    <property type="evidence" value="ECO:0007669"/>
    <property type="project" value="TreeGrafter"/>
</dbReference>
<evidence type="ECO:0000256" key="2">
    <source>
        <dbReference type="ARBA" id="ARBA00008974"/>
    </source>
</evidence>
<protein>
    <submittedName>
        <fullName evidence="9">Purine-cytosine permease</fullName>
    </submittedName>
</protein>
<dbReference type="eggNOG" id="COG1457">
    <property type="taxonomic scope" value="Bacteria"/>
</dbReference>
<feature type="transmembrane region" description="Helical" evidence="8">
    <location>
        <begin position="61"/>
        <end position="84"/>
    </location>
</feature>
<feature type="transmembrane region" description="Helical" evidence="8">
    <location>
        <begin position="37"/>
        <end position="55"/>
    </location>
</feature>
<keyword evidence="3 7" id="KW-0813">Transport</keyword>
<comment type="similarity">
    <text evidence="2 7">Belongs to the purine-cytosine permease (2.A.39) family.</text>
</comment>
<feature type="transmembrane region" description="Helical" evidence="8">
    <location>
        <begin position="104"/>
        <end position="123"/>
    </location>
</feature>
<evidence type="ECO:0000256" key="1">
    <source>
        <dbReference type="ARBA" id="ARBA00004141"/>
    </source>
</evidence>
<evidence type="ECO:0000313" key="9">
    <source>
        <dbReference type="EMBL" id="KRM89540.1"/>
    </source>
</evidence>
<dbReference type="AlphaFoldDB" id="A0A0R2CHP9"/>